<sequence>MKIINSVVVVGLYYGFLTTFSIGPSYFFLLRAHVMQEASGKKVAATTGFIMGQLVMFISIYYAPLQLALGRPHTITFLVLPYLFFTFLAQEYKEYFLAYYEYFFNYGSTTRNSIRNLSIQCVFLNNFIFQLFNHFILPSSTLPRLINIYLFRCDNKILFVTSSFVGWLIGQILFMKRFGFLVVWLRQNYPITLFRPRLILKTPKLILSEPKVILKTPKIFLPKAKLILHKPKIILSKLIRTKKYIVSEFIYYMDRIFFMSVLILCINYLGRIPYPLLTRKLDHAPKQRYEYQQVPFYPRVNQGKEKLKRVKRKLNQGAGILSNKLDSRKEKKNRQKINETEEIQASGKENPKDEFHKETCYKNTPTFQFPFLKDIFKLKKFKFNKKWKLFQLKWKLFQLKWNEKFKWNNNKKLNAKLNKTTKLIEKLNAKLNEKLIKKLKKVNKKWNLFQLKWNEKLNDNEKLIENWNKKWNLYQFKRNRKLTDKLIKKLKKVNKNKKLIENLNKNKKLNKKWKLRRKLFQLQWKFCQFKWKLNQLKRNEKLLNKNWNKILIEKLNERLIENLNKKWNERLIKKSFNKNWKLYELTKIAKLNEKLIKKLKKVNKKWNLFQLKWKLFQLKWKLRWKFIQLKLNKKLTKLKSQFQSEKPLIILLFDLNRWNRPLRYRKNYRFENAVRNEITSQYFFYTCRSYEKKRISFTFPLSLSSWFKRIQKKIQMPLSIIEKLSSDKLYNHFVSTNEQKSNNLKNELITRFKAINKRLRAVKRDKGFKYMDILEKRVRFGTSEEKYSEDQYFEEEYFYQKQDPFLNGPYRAKIRKGNPPAEGVWELFESVKRNFLKYRKETPKAKRGFKRRKVHKLARRKVHKLAGLLFSLPKYKNSIPLERFLSEMGKVRKENKILKDNGKKPKLKLRRSSFFNGNPSLDSQKQKDDITKTLIDFQQTGFYYNQDFIEKLKKKLGKITPRWLYKFITEQKFLEFQVRKKKYPEIRSRNYRRLSIQGMDKENPFEEVDEYTNLNQDKDKNQDGKTKEETFEDVDEYTNLNQDKNQDGKTKEETFADVDKYPNLNQDQEKKDQKEKEKNEKKEKEKEKEKEKKARERRFTLLDHLKEPDFRRYLVTGSMRTLRSKTPMLKTFQSTPHSVLFLERIENYLWVEVSRAYLFISKVIIVLMHFISIQLKKIKGRIKGRAVRTEFQIKKTTREEIKDEKKARQEFQKTNKEEGHAEFSLTREEEQFDAIEQWESNLTYGAGIRSCILLMQVFLRKYLFFPLLIIFKNIGRILLLQPSEWAQDFTKLRKEIYIICLYNGVVFSETEYPGDWFTEGIQIRILFPFHLRPWHKSKPRPSSIDRMNEKAQKDQIKINKNKEKDKNQKEYYLTAGGRLTAFPFGPAQNLPVFFKPVLYELAKKIRKFKRTKAVSLVLKVFKKGFFFFKRFFKRIKRLIIRIIIKLSQTKINIRWRKEPKSSEIEKKEDSTIHKKKIEKPLTQIKSRERTQKELLAEKKIKDLTDKTSTTRKEIERITKEKKKKTPGITVSPNKTSYNAKIFESLKKNWQIVKKKKTRLILIRKLHGFVKLFTKKIYRNFFLAIIKIVQKQFSKATPNLNTDYFLNLISTSNESLSKVKPNFFDLSSLSQAYVFYKLSETRVLNLDKLISTLQSHRRSFFLKTSIKNYFRTKGIIHSKLKHKKLHNSGITQWKNWLRGHYQYDLSQIIWSRLRVQKWRNQCRTIQNQDLTKEDSYEKDPVIDYQNYYKDNFQKYYRYNLFSSRSIYYENKKDPYIYGSPFQIKRKPKNFYNYNTLKDKHKGFHIQEDIPINFDILGDIPINNYLEQRNISDFTDIVSMKKNSDRNYFNSIILDFGVPDLLVLLSKESRMENLDKQYVDLEYRRKAEGWIKIENWIKIHTNNHKNTKTKSKIFHKVEQKDLFYLNLRIPQNEVINSPNHEKPFLDWMGMNEEIQNRNTQPYPSPVFELLYLSNLYKKKPWVIPTKFLFLNFHIQKRDFEMIREYRRETDTIGKPKGFNIPGNDLKSITKIRQKDENAIFVLSKSPNQEKKDYSQFELALDIQKASYAKQRKRPFVKFKHTPLRITLYNFFLFQADSLDEDFSDKVTTNIKMLSLLSGVDYVFEKYKRVTFSYIRKKQLNLDLMALVLPQFLPLKKALLTGRILVEPCSLSINVTKSKNFIMYQTIGISLLHKSRHQILDTRKYKKYREQRFVEDYDGSILRNHQRITGNLEINHYDLFIPENILLSKRRRELRILLCFNSKAEHGVARNPIFFKRKKVKNWDQFCFYNALFHSHIYLDLHRNFHFFNKKKWLLALYKLNLERDQLMKFKCFLWPNYRLEDLACMNRYWFDTNNGSRFSMLRIKMYPKL</sequence>
<feature type="region of interest" description="Disordered" evidence="11">
    <location>
        <begin position="1011"/>
        <end position="1093"/>
    </location>
</feature>
<name>A0A1C9CYP0_9ERIC</name>
<feature type="transmembrane region" description="Helical" evidence="9">
    <location>
        <begin position="12"/>
        <end position="31"/>
    </location>
</feature>
<keyword evidence="9 12" id="KW-0150">Chloroplast</keyword>
<reference evidence="12" key="1">
    <citation type="journal article" date="2016" name="PLoS ONE">
        <title>Chloroplast Genome Evolution in Actinidiaceae: clpP Loss, Heterogenous Divergence and Phylogenomic Practice.</title>
        <authorList>
            <person name="Wang W.C."/>
            <person name="Chen S.Y."/>
            <person name="Zhang X.Z."/>
        </authorList>
    </citation>
    <scope>NUCLEOTIDE SEQUENCE</scope>
</reference>
<dbReference type="PANTHER" id="PTHR33163:SF40">
    <property type="entry name" value="PROTEIN TIC 214"/>
    <property type="match status" value="1"/>
</dbReference>
<feature type="coiled-coil region" evidence="10">
    <location>
        <begin position="410"/>
        <end position="437"/>
    </location>
</feature>
<evidence type="ECO:0000256" key="8">
    <source>
        <dbReference type="ARBA" id="ARBA00029978"/>
    </source>
</evidence>
<reference evidence="12" key="2">
    <citation type="submission" date="2016-05" db="EMBL/GenBank/DDBJ databases">
        <authorList>
            <person name="Lavstsen T."/>
            <person name="Jespersen J.S."/>
        </authorList>
    </citation>
    <scope>NUCLEOTIDE SEQUENCE</scope>
</reference>
<keyword evidence="5 9" id="KW-0812">Transmembrane</keyword>
<feature type="compositionally biased region" description="Basic and acidic residues" evidence="11">
    <location>
        <begin position="1044"/>
        <end position="1060"/>
    </location>
</feature>
<dbReference type="EMBL" id="KX345298">
    <property type="protein sequence ID" value="AON77186.1"/>
    <property type="molecule type" value="Genomic_DNA"/>
</dbReference>
<comment type="subunit">
    <text evidence="3 9">Part of the Tic complex.</text>
</comment>
<dbReference type="GO" id="GO:0015031">
    <property type="term" value="P:protein transport"/>
    <property type="evidence" value="ECO:0007669"/>
    <property type="project" value="UniProtKB-KW"/>
</dbReference>
<feature type="transmembrane region" description="Helical" evidence="9">
    <location>
        <begin position="249"/>
        <end position="270"/>
    </location>
</feature>
<proteinExistence type="inferred from homology"/>
<geneLocation type="chloroplast" evidence="12"/>
<keyword evidence="10" id="KW-0175">Coiled coil</keyword>
<comment type="function">
    <text evidence="9">Involved in protein precursor import into chloroplasts. May be part of an intermediate translocation complex acting as a protein-conducting channel at the inner envelope.</text>
</comment>
<evidence type="ECO:0000256" key="3">
    <source>
        <dbReference type="ARBA" id="ARBA00011510"/>
    </source>
</evidence>
<evidence type="ECO:0000256" key="6">
    <source>
        <dbReference type="ARBA" id="ARBA00022927"/>
    </source>
</evidence>
<keyword evidence="9" id="KW-0813">Transport</keyword>
<feature type="transmembrane region" description="Helical" evidence="9">
    <location>
        <begin position="43"/>
        <end position="63"/>
    </location>
</feature>
<comment type="subcellular location">
    <subcellularLocation>
        <location evidence="1">Plastid membrane</location>
        <topology evidence="1">Multi-pass membrane protein</topology>
    </subcellularLocation>
    <subcellularLocation>
        <location evidence="9">Plastid</location>
        <location evidence="9">Chloroplast inner membrane</location>
    </subcellularLocation>
</comment>
<comment type="similarity">
    <text evidence="2 9">Belongs to the TIC214 family.</text>
</comment>
<dbReference type="PANTHER" id="PTHR33163">
    <property type="entry name" value="PROTEIN TIC 214-RELATED"/>
    <property type="match status" value="1"/>
</dbReference>
<dbReference type="RefSeq" id="YP_009298501.1">
    <property type="nucleotide sequence ID" value="NC_031187.1"/>
</dbReference>
<feature type="transmembrane region" description="Helical" evidence="9">
    <location>
        <begin position="157"/>
        <end position="175"/>
    </location>
</feature>
<feature type="compositionally biased region" description="Basic and acidic residues" evidence="11">
    <location>
        <begin position="1016"/>
        <end position="1029"/>
    </location>
</feature>
<feature type="transmembrane region" description="Helical" evidence="9">
    <location>
        <begin position="69"/>
        <end position="89"/>
    </location>
</feature>
<dbReference type="GeneID" id="29075143"/>
<evidence type="ECO:0000256" key="11">
    <source>
        <dbReference type="SAM" id="MobiDB-lite"/>
    </source>
</evidence>
<evidence type="ECO:0000256" key="1">
    <source>
        <dbReference type="ARBA" id="ARBA00004446"/>
    </source>
</evidence>
<evidence type="ECO:0000256" key="7">
    <source>
        <dbReference type="ARBA" id="ARBA00022989"/>
    </source>
</evidence>
<organism evidence="12">
    <name type="scientific">Actinidia tetramera</name>
    <dbReference type="NCBI Taxonomy" id="1735015"/>
    <lineage>
        <taxon>Eukaryota</taxon>
        <taxon>Viridiplantae</taxon>
        <taxon>Streptophyta</taxon>
        <taxon>Embryophyta</taxon>
        <taxon>Tracheophyta</taxon>
        <taxon>Spermatophyta</taxon>
        <taxon>Magnoliopsida</taxon>
        <taxon>eudicotyledons</taxon>
        <taxon>Gunneridae</taxon>
        <taxon>Pentapetalae</taxon>
        <taxon>asterids</taxon>
        <taxon>Ericales</taxon>
        <taxon>Actinidiaceae</taxon>
        <taxon>Actinidia</taxon>
    </lineage>
</organism>
<accession>A0A1C9CYP0</accession>
<evidence type="ECO:0000256" key="5">
    <source>
        <dbReference type="ARBA" id="ARBA00022692"/>
    </source>
</evidence>
<evidence type="ECO:0000256" key="4">
    <source>
        <dbReference type="ARBA" id="ARBA00016640"/>
    </source>
</evidence>
<gene>
    <name evidence="12" type="primary">ycf1</name>
    <name evidence="9" type="synonym">TIC214</name>
    <name evidence="12" type="ORF">VU32_p006</name>
</gene>
<evidence type="ECO:0000256" key="2">
    <source>
        <dbReference type="ARBA" id="ARBA00009956"/>
    </source>
</evidence>
<evidence type="ECO:0000313" key="12">
    <source>
        <dbReference type="EMBL" id="AON77186.1"/>
    </source>
</evidence>
<keyword evidence="9 12" id="KW-0934">Plastid</keyword>
<keyword evidence="6 9" id="KW-0653">Protein transport</keyword>
<keyword evidence="7 9" id="KW-1133">Transmembrane helix</keyword>
<feature type="compositionally biased region" description="Basic and acidic residues" evidence="11">
    <location>
        <begin position="1067"/>
        <end position="1093"/>
    </location>
</feature>
<keyword evidence="9" id="KW-0472">Membrane</keyword>
<dbReference type="InterPro" id="IPR008896">
    <property type="entry name" value="TIC214"/>
</dbReference>
<protein>
    <recommendedName>
        <fullName evidence="4 9">Protein TIC 214</fullName>
    </recommendedName>
    <alternativeName>
        <fullName evidence="8 9">Translocon at the inner envelope membrane of chloroplasts 214</fullName>
    </alternativeName>
</protein>
<keyword evidence="9" id="KW-1001">Plastid inner membrane</keyword>
<dbReference type="Pfam" id="PF05758">
    <property type="entry name" value="Ycf1"/>
    <property type="match status" value="4"/>
</dbReference>
<dbReference type="GO" id="GO:0009706">
    <property type="term" value="C:chloroplast inner membrane"/>
    <property type="evidence" value="ECO:0007669"/>
    <property type="project" value="UniProtKB-SubCell"/>
</dbReference>
<evidence type="ECO:0000256" key="10">
    <source>
        <dbReference type="SAM" id="Coils"/>
    </source>
</evidence>
<evidence type="ECO:0000256" key="9">
    <source>
        <dbReference type="RuleBase" id="RU364085"/>
    </source>
</evidence>